<dbReference type="InterPro" id="IPR004701">
    <property type="entry name" value="PTS_EIIA_man-typ"/>
</dbReference>
<feature type="domain" description="PTS EIIA type-4" evidence="2">
    <location>
        <begin position="1"/>
        <end position="143"/>
    </location>
</feature>
<dbReference type="EMBL" id="JBHSXS010000026">
    <property type="protein sequence ID" value="MFC6884368.1"/>
    <property type="molecule type" value="Genomic_DNA"/>
</dbReference>
<keyword evidence="4" id="KW-1185">Reference proteome</keyword>
<protein>
    <submittedName>
        <fullName evidence="3">PTS-dependent dihydroxyacetone kinase phosphotransferase subunit DhaM</fullName>
    </submittedName>
</protein>
<dbReference type="PROSITE" id="PS51096">
    <property type="entry name" value="PTS_EIIA_TYPE_4"/>
    <property type="match status" value="1"/>
</dbReference>
<evidence type="ECO:0000259" key="2">
    <source>
        <dbReference type="PROSITE" id="PS51096"/>
    </source>
</evidence>
<dbReference type="SUPFAM" id="SSF53062">
    <property type="entry name" value="PTS system fructose IIA component-like"/>
    <property type="match status" value="1"/>
</dbReference>
<reference evidence="4" key="1">
    <citation type="journal article" date="2019" name="Int. J. Syst. Evol. Microbiol.">
        <title>The Global Catalogue of Microorganisms (GCM) 10K type strain sequencing project: providing services to taxonomists for standard genome sequencing and annotation.</title>
        <authorList>
            <consortium name="The Broad Institute Genomics Platform"/>
            <consortium name="The Broad Institute Genome Sequencing Center for Infectious Disease"/>
            <person name="Wu L."/>
            <person name="Ma J."/>
        </authorList>
    </citation>
    <scope>NUCLEOTIDE SEQUENCE [LARGE SCALE GENOMIC DNA]</scope>
    <source>
        <strain evidence="4">JCM 3369</strain>
    </source>
</reference>
<dbReference type="RefSeq" id="WP_160821911.1">
    <property type="nucleotide sequence ID" value="NZ_JBHSXE010000001.1"/>
</dbReference>
<evidence type="ECO:0000256" key="1">
    <source>
        <dbReference type="ARBA" id="ARBA00022679"/>
    </source>
</evidence>
<keyword evidence="1" id="KW-0808">Transferase</keyword>
<organism evidence="3 4">
    <name type="scientific">Actinomadura yumaensis</name>
    <dbReference type="NCBI Taxonomy" id="111807"/>
    <lineage>
        <taxon>Bacteria</taxon>
        <taxon>Bacillati</taxon>
        <taxon>Actinomycetota</taxon>
        <taxon>Actinomycetes</taxon>
        <taxon>Streptosporangiales</taxon>
        <taxon>Thermomonosporaceae</taxon>
        <taxon>Actinomadura</taxon>
    </lineage>
</organism>
<gene>
    <name evidence="3" type="ORF">ACFQKB_31735</name>
</gene>
<dbReference type="Pfam" id="PF03610">
    <property type="entry name" value="EIIA-man"/>
    <property type="match status" value="1"/>
</dbReference>
<proteinExistence type="predicted"/>
<dbReference type="Proteomes" id="UP001596380">
    <property type="component" value="Unassembled WGS sequence"/>
</dbReference>
<comment type="caution">
    <text evidence="3">The sequence shown here is derived from an EMBL/GenBank/DDBJ whole genome shotgun (WGS) entry which is preliminary data.</text>
</comment>
<dbReference type="GO" id="GO:0016301">
    <property type="term" value="F:kinase activity"/>
    <property type="evidence" value="ECO:0007669"/>
    <property type="project" value="UniProtKB-KW"/>
</dbReference>
<dbReference type="InterPro" id="IPR036662">
    <property type="entry name" value="PTS_EIIA_man-typ_sf"/>
</dbReference>
<sequence length="145" mass="13694">MVGIVLVSHSAALAAGTAEVAQAMGVGKAVVEPAGGDTGGGLGTSPELVERAIAAADDGDGVVLLADLGSSVLTAKLAIEDAEEDADGPAGAAGAASAAGRGVRLVLADAPLVEGAIAAASMAATGADLDAVRAAAESARDHRKT</sequence>
<dbReference type="Gene3D" id="3.40.50.510">
    <property type="entry name" value="Phosphotransferase system, mannose-type IIA component"/>
    <property type="match status" value="1"/>
</dbReference>
<dbReference type="PANTHER" id="PTHR38594">
    <property type="entry name" value="PEP-DEPENDENT DIHYDROXYACETONE KINASE, PHOSPHORYL DONOR SUBUNIT DHAM"/>
    <property type="match status" value="1"/>
</dbReference>
<keyword evidence="3" id="KW-0418">Kinase</keyword>
<dbReference type="InterPro" id="IPR039643">
    <property type="entry name" value="DhaM"/>
</dbReference>
<accession>A0ABW2CTI5</accession>
<dbReference type="PANTHER" id="PTHR38594:SF1">
    <property type="entry name" value="PEP-DEPENDENT DIHYDROXYACETONE KINASE, PHOSPHORYL DONOR SUBUNIT DHAM"/>
    <property type="match status" value="1"/>
</dbReference>
<evidence type="ECO:0000313" key="4">
    <source>
        <dbReference type="Proteomes" id="UP001596380"/>
    </source>
</evidence>
<name>A0ABW2CTI5_9ACTN</name>
<evidence type="ECO:0000313" key="3">
    <source>
        <dbReference type="EMBL" id="MFC6884368.1"/>
    </source>
</evidence>